<protein>
    <submittedName>
        <fullName evidence="2">Uncharacterized protein</fullName>
    </submittedName>
</protein>
<reference evidence="2 3" key="1">
    <citation type="journal article" date="2023" name="Plants (Basel)">
        <title>Bridging the Gap: Combining Genomics and Transcriptomics Approaches to Understand Stylosanthes scabra, an Orphan Legume from the Brazilian Caatinga.</title>
        <authorList>
            <person name="Ferreira-Neto J.R.C."/>
            <person name="da Silva M.D."/>
            <person name="Binneck E."/>
            <person name="de Melo N.F."/>
            <person name="da Silva R.H."/>
            <person name="de Melo A.L.T.M."/>
            <person name="Pandolfi V."/>
            <person name="Bustamante F.O."/>
            <person name="Brasileiro-Vidal A.C."/>
            <person name="Benko-Iseppon A.M."/>
        </authorList>
    </citation>
    <scope>NUCLEOTIDE SEQUENCE [LARGE SCALE GENOMIC DNA]</scope>
    <source>
        <tissue evidence="2">Leaves</tissue>
    </source>
</reference>
<dbReference type="EMBL" id="JASCZI010093186">
    <property type="protein sequence ID" value="MED6153145.1"/>
    <property type="molecule type" value="Genomic_DNA"/>
</dbReference>
<sequence>MPRIKKLVSKSSRGESSSSMEPPPEGHPMAKWFQHKIDFDHYTFDFEPRKIISPRYLEPNFFEKHPFPNLQACLVAQNLLNHIQIREPFYPDLIAIACTTLELEFNDDDMSMTFKLGKDTHTLDSRELISLWKLWKLDYSGDKIDLSDSRAKHPRKYSRQDACALLNIPFDMPKPTVGCLSHEDRLLHYIIVHNLVPRSHNLGLIMEEDLEIMWNMRSNFKINWVFIIATHIRRIKSGKISKGLPYAILWTTIFKYLNVDLSQAKKKKLGYNNCIDTHVLNHMRIEHNQPHMEEYQAMEEDQAMEEEQAQEAPPQPPQAQDQEPSMRDIMAILQRMEVSQQNLTQQVQNIQSEQRRIWRSVRRMEAYTFDEDWDIPSEDEDQD</sequence>
<organism evidence="2 3">
    <name type="scientific">Stylosanthes scabra</name>
    <dbReference type="NCBI Taxonomy" id="79078"/>
    <lineage>
        <taxon>Eukaryota</taxon>
        <taxon>Viridiplantae</taxon>
        <taxon>Streptophyta</taxon>
        <taxon>Embryophyta</taxon>
        <taxon>Tracheophyta</taxon>
        <taxon>Spermatophyta</taxon>
        <taxon>Magnoliopsida</taxon>
        <taxon>eudicotyledons</taxon>
        <taxon>Gunneridae</taxon>
        <taxon>Pentapetalae</taxon>
        <taxon>rosids</taxon>
        <taxon>fabids</taxon>
        <taxon>Fabales</taxon>
        <taxon>Fabaceae</taxon>
        <taxon>Papilionoideae</taxon>
        <taxon>50 kb inversion clade</taxon>
        <taxon>dalbergioids sensu lato</taxon>
        <taxon>Dalbergieae</taxon>
        <taxon>Pterocarpus clade</taxon>
        <taxon>Stylosanthes</taxon>
    </lineage>
</organism>
<evidence type="ECO:0000313" key="3">
    <source>
        <dbReference type="Proteomes" id="UP001341840"/>
    </source>
</evidence>
<gene>
    <name evidence="2" type="ORF">PIB30_098768</name>
</gene>
<evidence type="ECO:0000313" key="2">
    <source>
        <dbReference type="EMBL" id="MED6153145.1"/>
    </source>
</evidence>
<feature type="compositionally biased region" description="Acidic residues" evidence="1">
    <location>
        <begin position="300"/>
        <end position="309"/>
    </location>
</feature>
<feature type="compositionally biased region" description="Low complexity" evidence="1">
    <location>
        <begin position="9"/>
        <end position="20"/>
    </location>
</feature>
<name>A0ABU6TXJ1_9FABA</name>
<accession>A0ABU6TXJ1</accession>
<feature type="region of interest" description="Disordered" evidence="1">
    <location>
        <begin position="1"/>
        <end position="27"/>
    </location>
</feature>
<keyword evidence="3" id="KW-1185">Reference proteome</keyword>
<evidence type="ECO:0000256" key="1">
    <source>
        <dbReference type="SAM" id="MobiDB-lite"/>
    </source>
</evidence>
<proteinExistence type="predicted"/>
<comment type="caution">
    <text evidence="2">The sequence shown here is derived from an EMBL/GenBank/DDBJ whole genome shotgun (WGS) entry which is preliminary data.</text>
</comment>
<dbReference type="Proteomes" id="UP001341840">
    <property type="component" value="Unassembled WGS sequence"/>
</dbReference>
<feature type="region of interest" description="Disordered" evidence="1">
    <location>
        <begin position="300"/>
        <end position="324"/>
    </location>
</feature>